<dbReference type="eggNOG" id="COG2303">
    <property type="taxonomic scope" value="Bacteria"/>
</dbReference>
<dbReference type="STRING" id="686340.Metal_2187"/>
<proteinExistence type="predicted"/>
<evidence type="ECO:0000313" key="2">
    <source>
        <dbReference type="Proteomes" id="UP000005090"/>
    </source>
</evidence>
<dbReference type="GO" id="GO:0050482">
    <property type="term" value="P:arachidonate secretion"/>
    <property type="evidence" value="ECO:0007669"/>
    <property type="project" value="InterPro"/>
</dbReference>
<dbReference type="Proteomes" id="UP000005090">
    <property type="component" value="Chromosome"/>
</dbReference>
<dbReference type="RefSeq" id="WP_005372197.1">
    <property type="nucleotide sequence ID" value="NZ_CM001475.1"/>
</dbReference>
<protein>
    <submittedName>
        <fullName evidence="1">Uncharacterized protein</fullName>
    </submittedName>
</protein>
<dbReference type="AlphaFoldDB" id="H8GG14"/>
<dbReference type="GO" id="GO:0006644">
    <property type="term" value="P:phospholipid metabolic process"/>
    <property type="evidence" value="ECO:0007669"/>
    <property type="project" value="InterPro"/>
</dbReference>
<dbReference type="HOGENOM" id="CLU_1432996_0_0_6"/>
<dbReference type="SUPFAM" id="SSF48619">
    <property type="entry name" value="Phospholipase A2, PLA2"/>
    <property type="match status" value="1"/>
</dbReference>
<organism evidence="1 2">
    <name type="scientific">Methylomicrobium album BG8</name>
    <dbReference type="NCBI Taxonomy" id="686340"/>
    <lineage>
        <taxon>Bacteria</taxon>
        <taxon>Pseudomonadati</taxon>
        <taxon>Pseudomonadota</taxon>
        <taxon>Gammaproteobacteria</taxon>
        <taxon>Methylococcales</taxon>
        <taxon>Methylococcaceae</taxon>
        <taxon>Methylomicrobium</taxon>
    </lineage>
</organism>
<accession>H8GG14</accession>
<evidence type="ECO:0000313" key="1">
    <source>
        <dbReference type="EMBL" id="EIC29938.1"/>
    </source>
</evidence>
<gene>
    <name evidence="1" type="ORF">Metal_2187</name>
</gene>
<dbReference type="EMBL" id="CM001475">
    <property type="protein sequence ID" value="EIC29938.1"/>
    <property type="molecule type" value="Genomic_DNA"/>
</dbReference>
<keyword evidence="2" id="KW-1185">Reference proteome</keyword>
<dbReference type="InterPro" id="IPR036444">
    <property type="entry name" value="PLipase_A2_dom_sf"/>
</dbReference>
<dbReference type="PROSITE" id="PS51257">
    <property type="entry name" value="PROKAR_LIPOPROTEIN"/>
    <property type="match status" value="1"/>
</dbReference>
<name>H8GG14_METAL</name>
<dbReference type="GO" id="GO:0004623">
    <property type="term" value="F:phospholipase A2 activity"/>
    <property type="evidence" value="ECO:0007669"/>
    <property type="project" value="InterPro"/>
</dbReference>
<reference evidence="1 2" key="1">
    <citation type="journal article" date="2013" name="Genome Announc.">
        <title>Genome Sequence of the Obligate Gammaproteobacterial Methanotroph Methylomicrobium album Strain BG8.</title>
        <authorList>
            <person name="Kits K.D."/>
            <person name="Kalyuzhnaya M.G."/>
            <person name="Klotz M.G."/>
            <person name="Jetten M.S."/>
            <person name="Op den Camp H.J."/>
            <person name="Vuilleumier S."/>
            <person name="Bringel F."/>
            <person name="Dispirito A.A."/>
            <person name="Murrell J.C."/>
            <person name="Bruce D."/>
            <person name="Cheng J.F."/>
            <person name="Copeland A."/>
            <person name="Goodwin L."/>
            <person name="Hauser L."/>
            <person name="Lajus A."/>
            <person name="Land M.L."/>
            <person name="Lapidus A."/>
            <person name="Lucas S."/>
            <person name="Medigue C."/>
            <person name="Pitluck S."/>
            <person name="Woyke T."/>
            <person name="Zeytun A."/>
            <person name="Stein L.Y."/>
        </authorList>
    </citation>
    <scope>NUCLEOTIDE SEQUENCE [LARGE SCALE GENOMIC DNA]</scope>
    <source>
        <strain evidence="1 2">BG8</strain>
    </source>
</reference>
<sequence>MQTKNRRFRLPSYRRLLIGLLTSFLTAGCTSLESRLSIEPYTKNKPVRNALEDLAEAYCREKRTETHAQPDFIFTTDGCSRWPDDDWVACCIAHDIAYWCGGSGRDRDYADRELMRCVNAKANGLGNILYAGVRLGGMPWLPTPWRWGYGWDNWPAGYETLPPSPPAPQLFEKLNVYESIERHLNGSAH</sequence>